<gene>
    <name evidence="9" type="ORF">NQ314_002932</name>
</gene>
<evidence type="ECO:0000259" key="8">
    <source>
        <dbReference type="Pfam" id="PF13359"/>
    </source>
</evidence>
<comment type="cofactor">
    <cofactor evidence="1">
        <name>a divalent metal cation</name>
        <dbReference type="ChEBI" id="CHEBI:60240"/>
    </cofactor>
</comment>
<dbReference type="PANTHER" id="PTHR22930">
    <property type="match status" value="1"/>
</dbReference>
<protein>
    <recommendedName>
        <fullName evidence="8">DDE Tnp4 domain-containing protein</fullName>
    </recommendedName>
</protein>
<dbReference type="EMBL" id="JANEYF010000857">
    <property type="protein sequence ID" value="KAJ8967377.1"/>
    <property type="molecule type" value="Genomic_DNA"/>
</dbReference>
<evidence type="ECO:0000256" key="7">
    <source>
        <dbReference type="ARBA" id="ARBA00023242"/>
    </source>
</evidence>
<dbReference type="GO" id="GO:0004518">
    <property type="term" value="F:nuclease activity"/>
    <property type="evidence" value="ECO:0007669"/>
    <property type="project" value="UniProtKB-KW"/>
</dbReference>
<dbReference type="GO" id="GO:0005634">
    <property type="term" value="C:nucleus"/>
    <property type="evidence" value="ECO:0007669"/>
    <property type="project" value="UniProtKB-SubCell"/>
</dbReference>
<dbReference type="Proteomes" id="UP001162156">
    <property type="component" value="Unassembled WGS sequence"/>
</dbReference>
<feature type="domain" description="DDE Tnp4" evidence="8">
    <location>
        <begin position="40"/>
        <end position="153"/>
    </location>
</feature>
<dbReference type="InterPro" id="IPR045249">
    <property type="entry name" value="HARBI1-like"/>
</dbReference>
<evidence type="ECO:0000256" key="5">
    <source>
        <dbReference type="ARBA" id="ARBA00022723"/>
    </source>
</evidence>
<evidence type="ECO:0000256" key="6">
    <source>
        <dbReference type="ARBA" id="ARBA00022801"/>
    </source>
</evidence>
<evidence type="ECO:0000313" key="9">
    <source>
        <dbReference type="EMBL" id="KAJ8967377.1"/>
    </source>
</evidence>
<keyword evidence="7" id="KW-0539">Nucleus</keyword>
<keyword evidence="4" id="KW-0540">Nuclease</keyword>
<keyword evidence="10" id="KW-1185">Reference proteome</keyword>
<dbReference type="PANTHER" id="PTHR22930:SF85">
    <property type="entry name" value="GH03217P-RELATED"/>
    <property type="match status" value="1"/>
</dbReference>
<reference evidence="9" key="1">
    <citation type="journal article" date="2023" name="Insect Mol. Biol.">
        <title>Genome sequencing provides insights into the evolution of gene families encoding plant cell wall-degrading enzymes in longhorned beetles.</title>
        <authorList>
            <person name="Shin N.R."/>
            <person name="Okamura Y."/>
            <person name="Kirsch R."/>
            <person name="Pauchet Y."/>
        </authorList>
    </citation>
    <scope>NUCLEOTIDE SEQUENCE</scope>
    <source>
        <strain evidence="9">RBIC_L_NR</strain>
    </source>
</reference>
<sequence length="216" mass="25474">MLKKQDNERDFREKQFPGVIGAIDGSHVNIAVKSYRWCVMKIRDIFVGYPGSLHDNRIFRTSLSDTLAEKCGEYYILRDSGYLCLRHLLTPYKDRGQLTIVERIYNYKLSSVRYKIEHGFGLLKQKFRQMYHVELKKIGDIVNFIRSCCVLHNLAIDDFTYDENAEVNLADAIPEVSYNEEVERDDLDGIRFRNFVANFVIFYIFNIKYVIRKAKE</sequence>
<accession>A0AAV8ZQF3</accession>
<proteinExistence type="inferred from homology"/>
<dbReference type="AlphaFoldDB" id="A0AAV8ZQF3"/>
<dbReference type="GO" id="GO:0046872">
    <property type="term" value="F:metal ion binding"/>
    <property type="evidence" value="ECO:0007669"/>
    <property type="project" value="UniProtKB-KW"/>
</dbReference>
<comment type="subcellular location">
    <subcellularLocation>
        <location evidence="2">Nucleus</location>
    </subcellularLocation>
</comment>
<comment type="similarity">
    <text evidence="3">Belongs to the HARBI1 family.</text>
</comment>
<evidence type="ECO:0000256" key="2">
    <source>
        <dbReference type="ARBA" id="ARBA00004123"/>
    </source>
</evidence>
<organism evidence="9 10">
    <name type="scientific">Rhamnusium bicolor</name>
    <dbReference type="NCBI Taxonomy" id="1586634"/>
    <lineage>
        <taxon>Eukaryota</taxon>
        <taxon>Metazoa</taxon>
        <taxon>Ecdysozoa</taxon>
        <taxon>Arthropoda</taxon>
        <taxon>Hexapoda</taxon>
        <taxon>Insecta</taxon>
        <taxon>Pterygota</taxon>
        <taxon>Neoptera</taxon>
        <taxon>Endopterygota</taxon>
        <taxon>Coleoptera</taxon>
        <taxon>Polyphaga</taxon>
        <taxon>Cucujiformia</taxon>
        <taxon>Chrysomeloidea</taxon>
        <taxon>Cerambycidae</taxon>
        <taxon>Lepturinae</taxon>
        <taxon>Rhagiini</taxon>
        <taxon>Rhamnusium</taxon>
    </lineage>
</organism>
<dbReference type="InterPro" id="IPR027806">
    <property type="entry name" value="HARBI1_dom"/>
</dbReference>
<dbReference type="GO" id="GO:0016787">
    <property type="term" value="F:hydrolase activity"/>
    <property type="evidence" value="ECO:0007669"/>
    <property type="project" value="UniProtKB-KW"/>
</dbReference>
<keyword evidence="5" id="KW-0479">Metal-binding</keyword>
<evidence type="ECO:0000256" key="1">
    <source>
        <dbReference type="ARBA" id="ARBA00001968"/>
    </source>
</evidence>
<dbReference type="Pfam" id="PF13359">
    <property type="entry name" value="DDE_Tnp_4"/>
    <property type="match status" value="1"/>
</dbReference>
<evidence type="ECO:0000313" key="10">
    <source>
        <dbReference type="Proteomes" id="UP001162156"/>
    </source>
</evidence>
<evidence type="ECO:0000256" key="4">
    <source>
        <dbReference type="ARBA" id="ARBA00022722"/>
    </source>
</evidence>
<evidence type="ECO:0000256" key="3">
    <source>
        <dbReference type="ARBA" id="ARBA00006958"/>
    </source>
</evidence>
<comment type="caution">
    <text evidence="9">The sequence shown here is derived from an EMBL/GenBank/DDBJ whole genome shotgun (WGS) entry which is preliminary data.</text>
</comment>
<name>A0AAV8ZQF3_9CUCU</name>
<keyword evidence="6" id="KW-0378">Hydrolase</keyword>